<feature type="coiled-coil region" evidence="10">
    <location>
        <begin position="155"/>
        <end position="182"/>
    </location>
</feature>
<evidence type="ECO:0000256" key="4">
    <source>
        <dbReference type="ARBA" id="ARBA00022475"/>
    </source>
</evidence>
<name>A0A858SNB4_9RHOB</name>
<dbReference type="PANTHER" id="PTHR30386">
    <property type="entry name" value="MEMBRANE FUSION SUBUNIT OF EMRAB-TOLC MULTIDRUG EFFLUX PUMP"/>
    <property type="match status" value="1"/>
</dbReference>
<evidence type="ECO:0000256" key="1">
    <source>
        <dbReference type="ARBA" id="ARBA00004377"/>
    </source>
</evidence>
<dbReference type="InterPro" id="IPR010129">
    <property type="entry name" value="T1SS_HlyD"/>
</dbReference>
<keyword evidence="3 9" id="KW-0813">Transport</keyword>
<evidence type="ECO:0000256" key="9">
    <source>
        <dbReference type="RuleBase" id="RU365093"/>
    </source>
</evidence>
<dbReference type="KEGG" id="rpon:G3256_03695"/>
<protein>
    <recommendedName>
        <fullName evidence="9">Membrane fusion protein (MFP) family protein</fullName>
    </recommendedName>
</protein>
<reference evidence="13 14" key="1">
    <citation type="submission" date="2020-02" db="EMBL/GenBank/DDBJ databases">
        <title>Genome sequence of Roseobacter ponti.</title>
        <authorList>
            <person name="Hollensteiner J."/>
            <person name="Schneider D."/>
            <person name="Poehlein A."/>
            <person name="Daniel R."/>
        </authorList>
    </citation>
    <scope>NUCLEOTIDE SEQUENCE [LARGE SCALE GENOMIC DNA]</scope>
    <source>
        <strain evidence="13 14">DSM 106830</strain>
    </source>
</reference>
<sequence length="431" mass="47837">MSKRWSAKWPLITGAVSVVILLGGMGYWSVNTEIAGAVIANGRLQVENDSQVVQHPDGGVVQDILVRDGDRVAAGDTLIRLDDVFLRTELVVIEGQLAEIYVRKARLQSERDGATDLSYGPAPEFVLISRQEVEDQKAGQLDLFRARIESNDRNRLQIRRQQRQVEDKIDSLQAQVTAVETQAGLIGREIKDVETLVEKGLVQVPRLLELQRSAAELEGRSGSLRGQIAESRTRISTLELELLRLDDERREGAITQLRDLEVNERELTERRIALLERMGRLSIVAPVSGVVFGSQVFAERAVIRAADPLLYLVPSDQPLHISAKIEPTDIDQIFPGQEVALIFSSFSRRTTPEGSGVISVVSADATTDETTGMPFYEAVVSIDDASMEALSGLDLIPGMPVETYIKTDLRTPMSYMVQPLAIYFKRAFREE</sequence>
<accession>A0A858SNB4</accession>
<gene>
    <name evidence="13" type="ORF">G3256_03695</name>
</gene>
<evidence type="ECO:0000313" key="13">
    <source>
        <dbReference type="EMBL" id="QJF50329.1"/>
    </source>
</evidence>
<evidence type="ECO:0000259" key="12">
    <source>
        <dbReference type="Pfam" id="PF26002"/>
    </source>
</evidence>
<dbReference type="RefSeq" id="WP_169639545.1">
    <property type="nucleotide sequence ID" value="NZ_CP048788.1"/>
</dbReference>
<evidence type="ECO:0000256" key="3">
    <source>
        <dbReference type="ARBA" id="ARBA00022448"/>
    </source>
</evidence>
<dbReference type="InterPro" id="IPR050739">
    <property type="entry name" value="MFP"/>
</dbReference>
<keyword evidence="14" id="KW-1185">Reference proteome</keyword>
<evidence type="ECO:0000256" key="6">
    <source>
        <dbReference type="ARBA" id="ARBA00022692"/>
    </source>
</evidence>
<proteinExistence type="inferred from homology"/>
<evidence type="ECO:0000313" key="14">
    <source>
        <dbReference type="Proteomes" id="UP000503308"/>
    </source>
</evidence>
<dbReference type="NCBIfam" id="TIGR01843">
    <property type="entry name" value="type_I_hlyD"/>
    <property type="match status" value="1"/>
</dbReference>
<feature type="coiled-coil region" evidence="10">
    <location>
        <begin position="228"/>
        <end position="277"/>
    </location>
</feature>
<dbReference type="Gene3D" id="2.40.50.100">
    <property type="match status" value="1"/>
</dbReference>
<dbReference type="AlphaFoldDB" id="A0A858SNB4"/>
<dbReference type="GO" id="GO:0005886">
    <property type="term" value="C:plasma membrane"/>
    <property type="evidence" value="ECO:0007669"/>
    <property type="project" value="UniProtKB-SubCell"/>
</dbReference>
<dbReference type="Proteomes" id="UP000503308">
    <property type="component" value="Chromosome"/>
</dbReference>
<dbReference type="InterPro" id="IPR058982">
    <property type="entry name" value="Beta-barrel_AprE"/>
</dbReference>
<evidence type="ECO:0000256" key="10">
    <source>
        <dbReference type="SAM" id="Coils"/>
    </source>
</evidence>
<dbReference type="EMBL" id="CP048788">
    <property type="protein sequence ID" value="QJF50329.1"/>
    <property type="molecule type" value="Genomic_DNA"/>
</dbReference>
<keyword evidence="6" id="KW-0812">Transmembrane</keyword>
<evidence type="ECO:0000259" key="11">
    <source>
        <dbReference type="Pfam" id="PF25994"/>
    </source>
</evidence>
<dbReference type="Pfam" id="PF25994">
    <property type="entry name" value="HH_AprE"/>
    <property type="match status" value="1"/>
</dbReference>
<evidence type="ECO:0000256" key="2">
    <source>
        <dbReference type="ARBA" id="ARBA00009477"/>
    </source>
</evidence>
<keyword evidence="10" id="KW-0175">Coiled coil</keyword>
<dbReference type="Pfam" id="PF26002">
    <property type="entry name" value="Beta-barrel_AprE"/>
    <property type="match status" value="1"/>
</dbReference>
<dbReference type="PRINTS" id="PR01490">
    <property type="entry name" value="RTXTOXIND"/>
</dbReference>
<dbReference type="GO" id="GO:0015031">
    <property type="term" value="P:protein transport"/>
    <property type="evidence" value="ECO:0007669"/>
    <property type="project" value="InterPro"/>
</dbReference>
<comment type="similarity">
    <text evidence="2 9">Belongs to the membrane fusion protein (MFP) (TC 8.A.1) family.</text>
</comment>
<dbReference type="InterPro" id="IPR058781">
    <property type="entry name" value="HH_AprE-like"/>
</dbReference>
<comment type="subcellular location">
    <subcellularLocation>
        <location evidence="1 9">Cell inner membrane</location>
        <topology evidence="1 9">Single-pass membrane protein</topology>
    </subcellularLocation>
</comment>
<evidence type="ECO:0000256" key="5">
    <source>
        <dbReference type="ARBA" id="ARBA00022519"/>
    </source>
</evidence>
<keyword evidence="4 9" id="KW-1003">Cell membrane</keyword>
<keyword evidence="7" id="KW-1133">Transmembrane helix</keyword>
<feature type="domain" description="AprE-like beta-barrel" evidence="12">
    <location>
        <begin position="319"/>
        <end position="407"/>
    </location>
</feature>
<evidence type="ECO:0000256" key="7">
    <source>
        <dbReference type="ARBA" id="ARBA00022989"/>
    </source>
</evidence>
<dbReference type="PANTHER" id="PTHR30386:SF17">
    <property type="entry name" value="ALKALINE PROTEASE SECRETION PROTEIN APRE"/>
    <property type="match status" value="1"/>
</dbReference>
<keyword evidence="5 9" id="KW-0997">Cell inner membrane</keyword>
<keyword evidence="8" id="KW-0472">Membrane</keyword>
<feature type="domain" description="AprE-like long alpha-helical hairpin" evidence="11">
    <location>
        <begin position="87"/>
        <end position="274"/>
    </location>
</feature>
<organism evidence="13 14">
    <name type="scientific">Roseobacter ponti</name>
    <dbReference type="NCBI Taxonomy" id="1891787"/>
    <lineage>
        <taxon>Bacteria</taxon>
        <taxon>Pseudomonadati</taxon>
        <taxon>Pseudomonadota</taxon>
        <taxon>Alphaproteobacteria</taxon>
        <taxon>Rhodobacterales</taxon>
        <taxon>Roseobacteraceae</taxon>
        <taxon>Roseobacter</taxon>
    </lineage>
</organism>
<dbReference type="Gene3D" id="2.40.30.170">
    <property type="match status" value="1"/>
</dbReference>
<evidence type="ECO:0000256" key="8">
    <source>
        <dbReference type="ARBA" id="ARBA00023136"/>
    </source>
</evidence>